<protein>
    <submittedName>
        <fullName evidence="1">Uncharacterized protein</fullName>
    </submittedName>
</protein>
<name>A0ACC0B2K1_CATRO</name>
<evidence type="ECO:0000313" key="2">
    <source>
        <dbReference type="Proteomes" id="UP001060085"/>
    </source>
</evidence>
<evidence type="ECO:0000313" key="1">
    <source>
        <dbReference type="EMBL" id="KAI5666873.1"/>
    </source>
</evidence>
<dbReference type="Proteomes" id="UP001060085">
    <property type="component" value="Linkage Group LG04"/>
</dbReference>
<organism evidence="1 2">
    <name type="scientific">Catharanthus roseus</name>
    <name type="common">Madagascar periwinkle</name>
    <name type="synonym">Vinca rosea</name>
    <dbReference type="NCBI Taxonomy" id="4058"/>
    <lineage>
        <taxon>Eukaryota</taxon>
        <taxon>Viridiplantae</taxon>
        <taxon>Streptophyta</taxon>
        <taxon>Embryophyta</taxon>
        <taxon>Tracheophyta</taxon>
        <taxon>Spermatophyta</taxon>
        <taxon>Magnoliopsida</taxon>
        <taxon>eudicotyledons</taxon>
        <taxon>Gunneridae</taxon>
        <taxon>Pentapetalae</taxon>
        <taxon>asterids</taxon>
        <taxon>lamiids</taxon>
        <taxon>Gentianales</taxon>
        <taxon>Apocynaceae</taxon>
        <taxon>Rauvolfioideae</taxon>
        <taxon>Vinceae</taxon>
        <taxon>Catharanthinae</taxon>
        <taxon>Catharanthus</taxon>
    </lineage>
</organism>
<comment type="caution">
    <text evidence="1">The sequence shown here is derived from an EMBL/GenBank/DDBJ whole genome shotgun (WGS) entry which is preliminary data.</text>
</comment>
<gene>
    <name evidence="1" type="ORF">M9H77_16726</name>
</gene>
<accession>A0ACC0B2K1</accession>
<dbReference type="EMBL" id="CM044704">
    <property type="protein sequence ID" value="KAI5666873.1"/>
    <property type="molecule type" value="Genomic_DNA"/>
</dbReference>
<sequence length="166" mass="19208">MHCISRKGLSLKGREMEGNKSVEENREELEFFTLRISLEEDKDASIARLLRGLNRDIVNQSESYPYTTYEDMCHLDTKIDQRKRIGFSKTNLPSSRSVVPIPQESTYKSLPKKEDTPKVAFKDPSKPNVEEKRRLITSLTRCFKYNSVGHIAINYPTKRTLVLVKI</sequence>
<proteinExistence type="predicted"/>
<keyword evidence="2" id="KW-1185">Reference proteome</keyword>
<reference evidence="2" key="1">
    <citation type="journal article" date="2023" name="Nat. Plants">
        <title>Single-cell RNA sequencing provides a high-resolution roadmap for understanding the multicellular compartmentation of specialized metabolism.</title>
        <authorList>
            <person name="Sun S."/>
            <person name="Shen X."/>
            <person name="Li Y."/>
            <person name="Li Y."/>
            <person name="Wang S."/>
            <person name="Li R."/>
            <person name="Zhang H."/>
            <person name="Shen G."/>
            <person name="Guo B."/>
            <person name="Wei J."/>
            <person name="Xu J."/>
            <person name="St-Pierre B."/>
            <person name="Chen S."/>
            <person name="Sun C."/>
        </authorList>
    </citation>
    <scope>NUCLEOTIDE SEQUENCE [LARGE SCALE GENOMIC DNA]</scope>
</reference>